<protein>
    <recommendedName>
        <fullName evidence="3">Luciferase-like domain-containing protein</fullName>
    </recommendedName>
</protein>
<dbReference type="InterPro" id="IPR011251">
    <property type="entry name" value="Luciferase-like_dom"/>
</dbReference>
<dbReference type="Gene3D" id="3.20.20.30">
    <property type="entry name" value="Luciferase-like domain"/>
    <property type="match status" value="1"/>
</dbReference>
<dbReference type="GO" id="GO:0016705">
    <property type="term" value="F:oxidoreductase activity, acting on paired donors, with incorporation or reduction of molecular oxygen"/>
    <property type="evidence" value="ECO:0007669"/>
    <property type="project" value="InterPro"/>
</dbReference>
<dbReference type="PANTHER" id="PTHR30137:SF8">
    <property type="entry name" value="BLR5498 PROTEIN"/>
    <property type="match status" value="1"/>
</dbReference>
<keyword evidence="1" id="KW-0560">Oxidoreductase</keyword>
<dbReference type="GO" id="GO:0005829">
    <property type="term" value="C:cytosol"/>
    <property type="evidence" value="ECO:0007669"/>
    <property type="project" value="TreeGrafter"/>
</dbReference>
<dbReference type="PANTHER" id="PTHR30137">
    <property type="entry name" value="LUCIFERASE-LIKE MONOOXYGENASE"/>
    <property type="match status" value="1"/>
</dbReference>
<gene>
    <name evidence="4" type="ORF">MNAB215_5445</name>
</gene>
<dbReference type="Proteomes" id="UP000240424">
    <property type="component" value="Unassembled WGS sequence"/>
</dbReference>
<feature type="non-terminal residue" evidence="4">
    <location>
        <position position="1"/>
    </location>
</feature>
<evidence type="ECO:0000256" key="2">
    <source>
        <dbReference type="ARBA" id="ARBA00023033"/>
    </source>
</evidence>
<dbReference type="AlphaFoldDB" id="A0A2U3PHK6"/>
<dbReference type="SUPFAM" id="SSF51679">
    <property type="entry name" value="Bacterial luciferase-like"/>
    <property type="match status" value="1"/>
</dbReference>
<reference evidence="4 5" key="1">
    <citation type="submission" date="2017-01" db="EMBL/GenBank/DDBJ databases">
        <authorList>
            <consortium name="Urmite Genomes"/>
        </authorList>
    </citation>
    <scope>NUCLEOTIDE SEQUENCE [LARGE SCALE GENOMIC DNA]</scope>
    <source>
        <strain evidence="4 5">AB215</strain>
    </source>
</reference>
<evidence type="ECO:0000313" key="5">
    <source>
        <dbReference type="Proteomes" id="UP000240424"/>
    </source>
</evidence>
<feature type="domain" description="Luciferase-like" evidence="3">
    <location>
        <begin position="2"/>
        <end position="271"/>
    </location>
</feature>
<name>A0A2U3PHK6_9MYCO</name>
<keyword evidence="2" id="KW-0503">Monooxygenase</keyword>
<evidence type="ECO:0000259" key="3">
    <source>
        <dbReference type="Pfam" id="PF00296"/>
    </source>
</evidence>
<organism evidence="4 5">
    <name type="scientific">Mycobacterium numidiamassiliense</name>
    <dbReference type="NCBI Taxonomy" id="1841861"/>
    <lineage>
        <taxon>Bacteria</taxon>
        <taxon>Bacillati</taxon>
        <taxon>Actinomycetota</taxon>
        <taxon>Actinomycetes</taxon>
        <taxon>Mycobacteriales</taxon>
        <taxon>Mycobacteriaceae</taxon>
        <taxon>Mycobacterium</taxon>
    </lineage>
</organism>
<dbReference type="InterPro" id="IPR050766">
    <property type="entry name" value="Bact_Lucif_Oxidored"/>
</dbReference>
<evidence type="ECO:0000256" key="1">
    <source>
        <dbReference type="ARBA" id="ARBA00023002"/>
    </source>
</evidence>
<sequence>LKFGVFYDFRNPPHAGWHQPWSKFYDATFEHMQEVERLGFDKISISEHHGDPDGYNIGMPVTLAIAADRTKSIRLGPNILQIPFYHPVVIAEQFAAIDIISGGRLDVGLGQVPATFNAEYSMFGVNPRFRPSLLDEALDIMQRCWSESEPFDYHGKRWNLENIWVNPKPLQDPLPLFVVASSTDVSMDRVASRGLDVGGPGGFWVSLTGAERWKQWLPRWRQACMRNGRDPNYARINVFSTCFVTDDPEKAWAKHRDGILYSFNYERDGVRPYSSRFVKTIPEKPEDLPGWEHICQTPEQAIAELRDAYADGAPTELNLMAIKPGMSFEESLEYLRNFAEKVIPAVKDL</sequence>
<dbReference type="GO" id="GO:0004497">
    <property type="term" value="F:monooxygenase activity"/>
    <property type="evidence" value="ECO:0007669"/>
    <property type="project" value="UniProtKB-KW"/>
</dbReference>
<evidence type="ECO:0000313" key="4">
    <source>
        <dbReference type="EMBL" id="SPM43223.1"/>
    </source>
</evidence>
<dbReference type="Pfam" id="PF00296">
    <property type="entry name" value="Bac_luciferase"/>
    <property type="match status" value="1"/>
</dbReference>
<dbReference type="EMBL" id="FUEZ01000004">
    <property type="protein sequence ID" value="SPM43223.1"/>
    <property type="molecule type" value="Genomic_DNA"/>
</dbReference>
<dbReference type="InterPro" id="IPR036661">
    <property type="entry name" value="Luciferase-like_sf"/>
</dbReference>
<dbReference type="STRING" id="1841861.GCA_900157365_03764"/>
<proteinExistence type="predicted"/>
<keyword evidence="5" id="KW-1185">Reference proteome</keyword>
<accession>A0A2U3PHK6</accession>